<dbReference type="Pfam" id="PF11374">
    <property type="entry name" value="DUF3176"/>
    <property type="match status" value="1"/>
</dbReference>
<dbReference type="InterPro" id="IPR021514">
    <property type="entry name" value="DUF3176"/>
</dbReference>
<feature type="compositionally biased region" description="Polar residues" evidence="1">
    <location>
        <begin position="832"/>
        <end position="845"/>
    </location>
</feature>
<sequence length="867" mass="95531">MNAPQGRIKRKPIPPRQPVAGDEGNHFERAVEPLLADCEDLPADAAHPETSSASSTAAADADSTATCQHETAFVIPVAEGLSQAKWNWFRKKPRPLDDFDAFDKASRGPWGSVTLLFRTKGWLVGIFSAVLFVTSIATSTLTQSVVSYPSRNVSIAEEGRARAWKIDHYYQWSTNPIAEARRMEPVTIAIAQAMYTPVAANLSFREPECFATNCTWPRFSTLAMCYNMTDVSDLIKSDSTEFDYGTKLTLPKGVNTTISPDYKTVALPHGPSLVYNDTRYRDASVFNYFAIQADASDEHPRAIEVVFHWCVDTYDASVVNNVVSLERVLSHTEAHYGPSKELRFGTIANVTYLTSPADGGGATKHTAEGMNRTETIRMLQSVMSGTTTYSQRNQFKNGSDVLMHAYISTLKPYEDRYQKENLCDAEKLTDKRKAWWEAVEGMAQKLTNGITNSLLPGTSNVNGTAWQREVYVEIRWQWLALLAMQVVLSVLLLALVIVETVAADVDVVKSSMLAALFAIGAEEKTTLEKDMAEVKPVLPDGQDDHRPVVPAGIAGELRKEAGDKWVLGGSKLDDGGVAATGAVGAAGGNSGNNNNTSSGNNDAEPRYCQEPGCSRTTTTSSTSTATRPSRYCAQHAATCRRQGCSRPRYRKGPYCQEHLHTCRVSRCSNDQAKVLDAWFANSLCLEHQPASTLQAYHHQYYHNADETAPAQSTVVEGAPPQKQQRARRRRKPKAEPREGDDAGPRETRLNLPIVGEHPTTAAAAAEGNVTPPRRKQQDEEEEEEDVPDTPRRSQKTVHFADSTEPLTSAHARHHHHRRRRAAAGEDGRSRASPRTSGHSVTVSQSHAREKRSSAEAKRSRTRVNNNR</sequence>
<dbReference type="AlphaFoldDB" id="A0A8H6JSH1"/>
<evidence type="ECO:0000256" key="1">
    <source>
        <dbReference type="SAM" id="MobiDB-lite"/>
    </source>
</evidence>
<dbReference type="Proteomes" id="UP000652219">
    <property type="component" value="Unassembled WGS sequence"/>
</dbReference>
<reference evidence="2 3" key="1">
    <citation type="journal article" date="2020" name="Phytopathology">
        <title>Genome Sequence Resources of Colletotrichum truncatum, C. plurivorum, C. musicola, and C. sojae: Four Species Pathogenic to Soybean (Glycine max).</title>
        <authorList>
            <person name="Rogerio F."/>
            <person name="Boufleur T.R."/>
            <person name="Ciampi-Guillardi M."/>
            <person name="Sukno S.A."/>
            <person name="Thon M.R."/>
            <person name="Massola Junior N.S."/>
            <person name="Baroncelli R."/>
        </authorList>
    </citation>
    <scope>NUCLEOTIDE SEQUENCE [LARGE SCALE GENOMIC DNA]</scope>
    <source>
        <strain evidence="2 3">LFN0009</strain>
    </source>
</reference>
<proteinExistence type="predicted"/>
<feature type="region of interest" description="Disordered" evidence="1">
    <location>
        <begin position="39"/>
        <end position="62"/>
    </location>
</feature>
<feature type="region of interest" description="Disordered" evidence="1">
    <location>
        <begin position="711"/>
        <end position="867"/>
    </location>
</feature>
<feature type="region of interest" description="Disordered" evidence="1">
    <location>
        <begin position="1"/>
        <end position="27"/>
    </location>
</feature>
<name>A0A8H6JSH1_9PEZI</name>
<feature type="compositionally biased region" description="Acidic residues" evidence="1">
    <location>
        <begin position="778"/>
        <end position="787"/>
    </location>
</feature>
<comment type="caution">
    <text evidence="2">The sequence shown here is derived from an EMBL/GenBank/DDBJ whole genome shotgun (WGS) entry which is preliminary data.</text>
</comment>
<feature type="compositionally biased region" description="Low complexity" evidence="1">
    <location>
        <begin position="591"/>
        <end position="602"/>
    </location>
</feature>
<feature type="compositionally biased region" description="Low complexity" evidence="1">
    <location>
        <begin position="50"/>
        <end position="62"/>
    </location>
</feature>
<feature type="compositionally biased region" description="Basic and acidic residues" evidence="1">
    <location>
        <begin position="733"/>
        <end position="748"/>
    </location>
</feature>
<feature type="compositionally biased region" description="Basic residues" evidence="1">
    <location>
        <begin position="810"/>
        <end position="821"/>
    </location>
</feature>
<dbReference type="PANTHER" id="PTHR35394">
    <property type="entry name" value="DUF3176 DOMAIN-CONTAINING PROTEIN"/>
    <property type="match status" value="1"/>
</dbReference>
<accession>A0A8H6JSH1</accession>
<evidence type="ECO:0000313" key="3">
    <source>
        <dbReference type="Proteomes" id="UP000652219"/>
    </source>
</evidence>
<dbReference type="PANTHER" id="PTHR35394:SF5">
    <property type="entry name" value="DUF3176 DOMAIN-CONTAINING PROTEIN"/>
    <property type="match status" value="1"/>
</dbReference>
<keyword evidence="3" id="KW-1185">Reference proteome</keyword>
<protein>
    <submittedName>
        <fullName evidence="2">Uncharacterized protein</fullName>
    </submittedName>
</protein>
<evidence type="ECO:0000313" key="2">
    <source>
        <dbReference type="EMBL" id="KAF6818031.1"/>
    </source>
</evidence>
<feature type="compositionally biased region" description="Basic and acidic residues" evidence="1">
    <location>
        <begin position="846"/>
        <end position="858"/>
    </location>
</feature>
<feature type="region of interest" description="Disordered" evidence="1">
    <location>
        <begin position="584"/>
        <end position="626"/>
    </location>
</feature>
<feature type="compositionally biased region" description="Low complexity" evidence="1">
    <location>
        <begin position="614"/>
        <end position="626"/>
    </location>
</feature>
<organism evidence="2 3">
    <name type="scientific">Colletotrichum sojae</name>
    <dbReference type="NCBI Taxonomy" id="2175907"/>
    <lineage>
        <taxon>Eukaryota</taxon>
        <taxon>Fungi</taxon>
        <taxon>Dikarya</taxon>
        <taxon>Ascomycota</taxon>
        <taxon>Pezizomycotina</taxon>
        <taxon>Sordariomycetes</taxon>
        <taxon>Hypocreomycetidae</taxon>
        <taxon>Glomerellales</taxon>
        <taxon>Glomerellaceae</taxon>
        <taxon>Colletotrichum</taxon>
        <taxon>Colletotrichum orchidearum species complex</taxon>
    </lineage>
</organism>
<dbReference type="EMBL" id="WIGN01000018">
    <property type="protein sequence ID" value="KAF6818031.1"/>
    <property type="molecule type" value="Genomic_DNA"/>
</dbReference>
<gene>
    <name evidence="2" type="ORF">CSOJ01_02168</name>
</gene>